<dbReference type="Pfam" id="PF07963">
    <property type="entry name" value="N_methyl"/>
    <property type="match status" value="1"/>
</dbReference>
<dbReference type="GO" id="GO:0009986">
    <property type="term" value="C:cell surface"/>
    <property type="evidence" value="ECO:0007669"/>
    <property type="project" value="UniProtKB-SubCell"/>
</dbReference>
<evidence type="ECO:0000313" key="5">
    <source>
        <dbReference type="Proteomes" id="UP000051442"/>
    </source>
</evidence>
<evidence type="ECO:0000256" key="3">
    <source>
        <dbReference type="SAM" id="Phobius"/>
    </source>
</evidence>
<sequence length="155" mass="18002">MKQGFSLIETIIAIAVIAVGLLTIQLGTSIVMNQRQREFDEQLAWYQLLGELESPEYRFRVTKMDRYQLILKSPRVTKRPFLLRHRRTVETKASHELMLTTPYGGYLPLIREVKDVTWATKKNRLYLELTMMKGQKFSALTSVPVGLDQEKGEKK</sequence>
<feature type="transmembrane region" description="Helical" evidence="3">
    <location>
        <begin position="6"/>
        <end position="27"/>
    </location>
</feature>
<evidence type="ECO:0000256" key="2">
    <source>
        <dbReference type="ARBA" id="ARBA00023287"/>
    </source>
</evidence>
<dbReference type="PATRIC" id="fig|1423804.4.peg.2110"/>
<evidence type="ECO:0000313" key="4">
    <source>
        <dbReference type="EMBL" id="KRN18410.1"/>
    </source>
</evidence>
<keyword evidence="3" id="KW-0812">Transmembrane</keyword>
<keyword evidence="2" id="KW-0178">Competence</keyword>
<keyword evidence="3" id="KW-0472">Membrane</keyword>
<organism evidence="4 5">
    <name type="scientific">Secundilactobacillus similis DSM 23365 = JCM 2765</name>
    <dbReference type="NCBI Taxonomy" id="1423804"/>
    <lineage>
        <taxon>Bacteria</taxon>
        <taxon>Bacillati</taxon>
        <taxon>Bacillota</taxon>
        <taxon>Bacilli</taxon>
        <taxon>Lactobacillales</taxon>
        <taxon>Lactobacillaceae</taxon>
        <taxon>Secundilactobacillus</taxon>
    </lineage>
</organism>
<keyword evidence="5" id="KW-1185">Reference proteome</keyword>
<dbReference type="InterPro" id="IPR012902">
    <property type="entry name" value="N_methyl_site"/>
</dbReference>
<dbReference type="EMBL" id="AYZM01000149">
    <property type="protein sequence ID" value="KRN18410.1"/>
    <property type="molecule type" value="Genomic_DNA"/>
</dbReference>
<dbReference type="PROSITE" id="PS00409">
    <property type="entry name" value="PROKAR_NTER_METHYL"/>
    <property type="match status" value="1"/>
</dbReference>
<dbReference type="STRING" id="1423804.FD14_GL001945"/>
<accession>A0A0R2F070</accession>
<dbReference type="AlphaFoldDB" id="A0A0R2F070"/>
<comment type="caution">
    <text evidence="4">The sequence shown here is derived from an EMBL/GenBank/DDBJ whole genome shotgun (WGS) entry which is preliminary data.</text>
</comment>
<comment type="subcellular location">
    <subcellularLocation>
        <location evidence="1">Cell surface</location>
    </subcellularLocation>
</comment>
<dbReference type="RefSeq" id="WP_057152233.1">
    <property type="nucleotide sequence ID" value="NZ_AYZM01000149.1"/>
</dbReference>
<evidence type="ECO:0000256" key="1">
    <source>
        <dbReference type="ARBA" id="ARBA00004241"/>
    </source>
</evidence>
<gene>
    <name evidence="4" type="ORF">FD14_GL001945</name>
</gene>
<protein>
    <recommendedName>
        <fullName evidence="6">Competence protein ComGF</fullName>
    </recommendedName>
</protein>
<dbReference type="Proteomes" id="UP000051442">
    <property type="component" value="Unassembled WGS sequence"/>
</dbReference>
<dbReference type="NCBIfam" id="TIGR02532">
    <property type="entry name" value="IV_pilin_GFxxxE"/>
    <property type="match status" value="1"/>
</dbReference>
<proteinExistence type="predicted"/>
<reference evidence="4 5" key="1">
    <citation type="journal article" date="2015" name="Genome Announc.">
        <title>Expanding the biotechnology potential of lactobacilli through comparative genomics of 213 strains and associated genera.</title>
        <authorList>
            <person name="Sun Z."/>
            <person name="Harris H.M."/>
            <person name="McCann A."/>
            <person name="Guo C."/>
            <person name="Argimon S."/>
            <person name="Zhang W."/>
            <person name="Yang X."/>
            <person name="Jeffery I.B."/>
            <person name="Cooney J.C."/>
            <person name="Kagawa T.F."/>
            <person name="Liu W."/>
            <person name="Song Y."/>
            <person name="Salvetti E."/>
            <person name="Wrobel A."/>
            <person name="Rasinkangas P."/>
            <person name="Parkhill J."/>
            <person name="Rea M.C."/>
            <person name="O'Sullivan O."/>
            <person name="Ritari J."/>
            <person name="Douillard F.P."/>
            <person name="Paul Ross R."/>
            <person name="Yang R."/>
            <person name="Briner A.E."/>
            <person name="Felis G.E."/>
            <person name="de Vos W.M."/>
            <person name="Barrangou R."/>
            <person name="Klaenhammer T.R."/>
            <person name="Caufield P.W."/>
            <person name="Cui Y."/>
            <person name="Zhang H."/>
            <person name="O'Toole P.W."/>
        </authorList>
    </citation>
    <scope>NUCLEOTIDE SEQUENCE [LARGE SCALE GENOMIC DNA]</scope>
    <source>
        <strain evidence="4 5">DSM 23365</strain>
    </source>
</reference>
<dbReference type="GO" id="GO:0030420">
    <property type="term" value="P:establishment of competence for transformation"/>
    <property type="evidence" value="ECO:0007669"/>
    <property type="project" value="UniProtKB-KW"/>
</dbReference>
<keyword evidence="3" id="KW-1133">Transmembrane helix</keyword>
<evidence type="ECO:0008006" key="6">
    <source>
        <dbReference type="Google" id="ProtNLM"/>
    </source>
</evidence>
<name>A0A0R2F070_9LACO</name>